<feature type="compositionally biased region" description="Pro residues" evidence="1">
    <location>
        <begin position="196"/>
        <end position="219"/>
    </location>
</feature>
<name>A0A840IAM3_9ACTN</name>
<reference evidence="3 4" key="1">
    <citation type="submission" date="2020-08" db="EMBL/GenBank/DDBJ databases">
        <title>Genomic Encyclopedia of Archaeal and Bacterial Type Strains, Phase II (KMG-II): from individual species to whole genera.</title>
        <authorList>
            <person name="Goeker M."/>
        </authorList>
    </citation>
    <scope>NUCLEOTIDE SEQUENCE [LARGE SCALE GENOMIC DNA]</scope>
    <source>
        <strain evidence="3 4">DSM 23288</strain>
    </source>
</reference>
<dbReference type="Pfam" id="PF24793">
    <property type="entry name" value="GINT1_N"/>
    <property type="match status" value="1"/>
</dbReference>
<feature type="compositionally biased region" description="Low complexity" evidence="1">
    <location>
        <begin position="177"/>
        <end position="195"/>
    </location>
</feature>
<feature type="region of interest" description="Disordered" evidence="1">
    <location>
        <begin position="175"/>
        <end position="219"/>
    </location>
</feature>
<dbReference type="AlphaFoldDB" id="A0A840IAM3"/>
<dbReference type="EMBL" id="JACHNU010000001">
    <property type="protein sequence ID" value="MBB4661672.1"/>
    <property type="molecule type" value="Genomic_DNA"/>
</dbReference>
<accession>A0A840IAM3</accession>
<evidence type="ECO:0000313" key="4">
    <source>
        <dbReference type="Proteomes" id="UP000585272"/>
    </source>
</evidence>
<dbReference type="Proteomes" id="UP000585272">
    <property type="component" value="Unassembled WGS sequence"/>
</dbReference>
<organism evidence="3 4">
    <name type="scientific">Conexibacter arvalis</name>
    <dbReference type="NCBI Taxonomy" id="912552"/>
    <lineage>
        <taxon>Bacteria</taxon>
        <taxon>Bacillati</taxon>
        <taxon>Actinomycetota</taxon>
        <taxon>Thermoleophilia</taxon>
        <taxon>Solirubrobacterales</taxon>
        <taxon>Conexibacteraceae</taxon>
        <taxon>Conexibacter</taxon>
    </lineage>
</organism>
<dbReference type="RefSeq" id="WP_183340025.1">
    <property type="nucleotide sequence ID" value="NZ_JACHNU010000001.1"/>
</dbReference>
<comment type="caution">
    <text evidence="3">The sequence shown here is derived from an EMBL/GenBank/DDBJ whole genome shotgun (WGS) entry which is preliminary data.</text>
</comment>
<dbReference type="InterPro" id="IPR023296">
    <property type="entry name" value="Glyco_hydro_beta-prop_sf"/>
</dbReference>
<protein>
    <recommendedName>
        <fullName evidence="2">Glucosamine inositolphosphorylceramide transferase 1 N-terminal domain-containing protein</fullName>
    </recommendedName>
</protein>
<evidence type="ECO:0000259" key="2">
    <source>
        <dbReference type="Pfam" id="PF24793"/>
    </source>
</evidence>
<gene>
    <name evidence="3" type="ORF">BDZ31_001245</name>
</gene>
<evidence type="ECO:0000313" key="3">
    <source>
        <dbReference type="EMBL" id="MBB4661672.1"/>
    </source>
</evidence>
<proteinExistence type="predicted"/>
<keyword evidence="4" id="KW-1185">Reference proteome</keyword>
<evidence type="ECO:0000256" key="1">
    <source>
        <dbReference type="SAM" id="MobiDB-lite"/>
    </source>
</evidence>
<dbReference type="InterPro" id="IPR056442">
    <property type="entry name" value="GINT1_N"/>
</dbReference>
<dbReference type="Gene3D" id="2.115.10.20">
    <property type="entry name" value="Glycosyl hydrolase domain, family 43"/>
    <property type="match status" value="1"/>
</dbReference>
<feature type="domain" description="Glucosamine inositolphosphorylceramide transferase 1 N-terminal" evidence="2">
    <location>
        <begin position="271"/>
        <end position="477"/>
    </location>
</feature>
<dbReference type="SUPFAM" id="SSF75005">
    <property type="entry name" value="Arabinanase/levansucrase/invertase"/>
    <property type="match status" value="1"/>
</dbReference>
<sequence>MPRRSLVVVLDGPPTPAWQARALELLDRSPRLTVATVRPLGPCRLPAAVRLRDRVEQRLFGAGEEALAPVRVAARDGGEAELTVWLAERTAPPDGAATLLFRHGGRIEPAEEAVRRALGDGAAVLDSELLLRRADGTDEVVEVTVSGLRPFSATLTRDLLLWKLAAVAARGAERAPARASGVGAARAGAPGSRASAPPPVSSTPPDSPPPSDAAPAPPPIVPATLGAWLRGPATRLLCVRPWSIRLRERGPEPTAGWAAAGDGLVCWGDSPVYADPFLFERDGRHHLFCEEVPAGAARGVISHTELRSDGRPAEPPTPVLAAPHHLSYPFVFAYGGELWMLPETSAARRVELYRATAFPYAWERAAVLLDDVDATDPTLLVHDGLLWLFAGVAARGASSLDELHLWWSERLSGPWRPHPRNPVVADVRGARPAGPVQRWGERLVRPGQDGSRRYGGALSFRAIETLTRSDYAEREVARLDPADLGDARAIHHYSADSRFEAVDLRRRELRVVRRARAVALPLRGRSLRPPLVFAGRPVDRKGADGR</sequence>